<dbReference type="EC" id="1.1.1.22" evidence="3 7"/>
<feature type="domain" description="UDP-glucose/GDP-mannose dehydrogenase C-terminal" evidence="11">
    <location>
        <begin position="336"/>
        <end position="444"/>
    </location>
</feature>
<comment type="similarity">
    <text evidence="2 7">Belongs to the UDP-glucose/GDP-mannose dehydrogenase family.</text>
</comment>
<feature type="binding site" evidence="9">
    <location>
        <begin position="177"/>
        <end position="180"/>
    </location>
    <ligand>
        <name>substrate</name>
    </ligand>
</feature>
<feature type="binding site" evidence="9">
    <location>
        <position position="284"/>
    </location>
    <ligand>
        <name>substrate</name>
    </ligand>
</feature>
<feature type="binding site" evidence="10">
    <location>
        <position position="49"/>
    </location>
    <ligand>
        <name>NAD(+)</name>
        <dbReference type="ChEBI" id="CHEBI:57540"/>
    </ligand>
</feature>
<dbReference type="InterPro" id="IPR014026">
    <property type="entry name" value="UDP-Glc/GDP-Man_DH_dimer"/>
</dbReference>
<dbReference type="Pfam" id="PF03721">
    <property type="entry name" value="UDPG_MGDP_dh_N"/>
    <property type="match status" value="1"/>
</dbReference>
<dbReference type="SUPFAM" id="SSF48179">
    <property type="entry name" value="6-phosphogluconate dehydrogenase C-terminal domain-like"/>
    <property type="match status" value="1"/>
</dbReference>
<dbReference type="UniPathway" id="UPA00038">
    <property type="reaction ID" value="UER00491"/>
</dbReference>
<dbReference type="AlphaFoldDB" id="A0A538UA64"/>
<dbReference type="Gene3D" id="3.40.50.720">
    <property type="entry name" value="NAD(P)-binding Rossmann-like Domain"/>
    <property type="match status" value="2"/>
</dbReference>
<keyword evidence="4 7" id="KW-0560">Oxidoreductase</keyword>
<comment type="catalytic activity">
    <reaction evidence="6 7">
        <text>UDP-alpha-D-glucose + 2 NAD(+) + H2O = UDP-alpha-D-glucuronate + 2 NADH + 3 H(+)</text>
        <dbReference type="Rhea" id="RHEA:23596"/>
        <dbReference type="ChEBI" id="CHEBI:15377"/>
        <dbReference type="ChEBI" id="CHEBI:15378"/>
        <dbReference type="ChEBI" id="CHEBI:57540"/>
        <dbReference type="ChEBI" id="CHEBI:57945"/>
        <dbReference type="ChEBI" id="CHEBI:58052"/>
        <dbReference type="ChEBI" id="CHEBI:58885"/>
        <dbReference type="EC" id="1.1.1.22"/>
    </reaction>
</comment>
<dbReference type="InterPro" id="IPR036291">
    <property type="entry name" value="NAD(P)-bd_dom_sf"/>
</dbReference>
<feature type="binding site" evidence="10">
    <location>
        <position position="180"/>
    </location>
    <ligand>
        <name>NAD(+)</name>
        <dbReference type="ChEBI" id="CHEBI:57540"/>
    </ligand>
</feature>
<dbReference type="PANTHER" id="PTHR43750">
    <property type="entry name" value="UDP-GLUCOSE 6-DEHYDROGENASE TUAD"/>
    <property type="match status" value="1"/>
</dbReference>
<dbReference type="PIRSF" id="PIRSF500134">
    <property type="entry name" value="UDPglc_DH_bac"/>
    <property type="match status" value="1"/>
</dbReference>
<dbReference type="SUPFAM" id="SSF52413">
    <property type="entry name" value="UDP-glucose/GDP-mannose dehydrogenase C-terminal domain"/>
    <property type="match status" value="1"/>
</dbReference>
<dbReference type="SUPFAM" id="SSF51735">
    <property type="entry name" value="NAD(P)-binding Rossmann-fold domains"/>
    <property type="match status" value="1"/>
</dbReference>
<feature type="binding site" evidence="10">
    <location>
        <position position="143"/>
    </location>
    <ligand>
        <name>NAD(+)</name>
        <dbReference type="ChEBI" id="CHEBI:57540"/>
    </ligand>
</feature>
<evidence type="ECO:0000256" key="2">
    <source>
        <dbReference type="ARBA" id="ARBA00006601"/>
    </source>
</evidence>
<dbReference type="Gene3D" id="1.20.5.170">
    <property type="match status" value="1"/>
</dbReference>
<feature type="binding site" evidence="10">
    <location>
        <position position="54"/>
    </location>
    <ligand>
        <name>NAD(+)</name>
        <dbReference type="ChEBI" id="CHEBI:57540"/>
    </ligand>
</feature>
<name>A0A538UA64_UNCEI</name>
<dbReference type="GO" id="GO:0051287">
    <property type="term" value="F:NAD binding"/>
    <property type="evidence" value="ECO:0007669"/>
    <property type="project" value="InterPro"/>
</dbReference>
<dbReference type="PANTHER" id="PTHR43750:SF1">
    <property type="entry name" value="GDP-MANNOSE 6-DEHYDROGENASE"/>
    <property type="match status" value="1"/>
</dbReference>
<dbReference type="Pfam" id="PF00984">
    <property type="entry name" value="UDPG_MGDP_dh"/>
    <property type="match status" value="1"/>
</dbReference>
<evidence type="ECO:0000256" key="3">
    <source>
        <dbReference type="ARBA" id="ARBA00012954"/>
    </source>
</evidence>
<feature type="binding site" evidence="9">
    <location>
        <begin position="276"/>
        <end position="280"/>
    </location>
    <ligand>
        <name>substrate</name>
    </ligand>
</feature>
<evidence type="ECO:0000256" key="5">
    <source>
        <dbReference type="ARBA" id="ARBA00023027"/>
    </source>
</evidence>
<feature type="active site" description="Nucleophile" evidence="8">
    <location>
        <position position="287"/>
    </location>
</feature>
<reference evidence="12 13" key="1">
    <citation type="journal article" date="2019" name="Nat. Microbiol.">
        <title>Mediterranean grassland soil C-N compound turnover is dependent on rainfall and depth, and is mediated by genomically divergent microorganisms.</title>
        <authorList>
            <person name="Diamond S."/>
            <person name="Andeer P.F."/>
            <person name="Li Z."/>
            <person name="Crits-Christoph A."/>
            <person name="Burstein D."/>
            <person name="Anantharaman K."/>
            <person name="Lane K.R."/>
            <person name="Thomas B.C."/>
            <person name="Pan C."/>
            <person name="Northen T.R."/>
            <person name="Banfield J.F."/>
        </authorList>
    </citation>
    <scope>NUCLEOTIDE SEQUENCE [LARGE SCALE GENOMIC DNA]</scope>
    <source>
        <strain evidence="12">WS_11</strain>
    </source>
</reference>
<dbReference type="GO" id="GO:0006065">
    <property type="term" value="P:UDP-glucuronate biosynthetic process"/>
    <property type="evidence" value="ECO:0007669"/>
    <property type="project" value="UniProtKB-UniPathway"/>
</dbReference>
<dbReference type="InterPro" id="IPR008927">
    <property type="entry name" value="6-PGluconate_DH-like_C_sf"/>
</dbReference>
<evidence type="ECO:0000313" key="12">
    <source>
        <dbReference type="EMBL" id="TMQ72737.1"/>
    </source>
</evidence>
<dbReference type="PIRSF" id="PIRSF000124">
    <property type="entry name" value="UDPglc_GDPman_dh"/>
    <property type="match status" value="1"/>
</dbReference>
<dbReference type="Pfam" id="PF03720">
    <property type="entry name" value="UDPG_MGDP_dh_C"/>
    <property type="match status" value="1"/>
</dbReference>
<dbReference type="InterPro" id="IPR028357">
    <property type="entry name" value="UDPglc_DH_bac"/>
</dbReference>
<dbReference type="GO" id="GO:0003979">
    <property type="term" value="F:UDP-glucose 6-dehydrogenase activity"/>
    <property type="evidence" value="ECO:0007669"/>
    <property type="project" value="UniProtKB-EC"/>
</dbReference>
<feature type="binding site" evidence="9">
    <location>
        <position position="229"/>
    </location>
    <ligand>
        <name>substrate</name>
    </ligand>
</feature>
<sequence length="456" mass="49840">MGEDRELLWKCELERRLCSKRISVFGLGYVGSVSAACLSRDGHDVIGVDLNQAKVDLIQQGRSPIVEPGLSELIAAGRAQGTLQAWTCAKNAVLETDISFVCVGTPSHADGSLNLSQVKRTCEDIGDALRVKQGFHIVVVRSTMLPGTMRAIVVPTLEKVSGKRAGIEFGVCINPEFLREATAIFDYDNPPKIVIGANDDRTANIVATLFEHLPAAIIKATVEIAEMAKYTDNLWHAIKVDFGNEIGAICKVAGIDSHQVMDIFLQDTKLNLSPCYLRPGFAFGGSCLPKDVRALSLYAKKMQLELPLLNSVIASNQAHIIRALQLIEAHGHREVGVLGISFKANTDDLRESPMITVVGRLLECGYDVSVFDPNVNHATIHGGNRDYILKVIPHIFDLLTTDVDGLLERSRTLVVGNQDITFKQILKNIKPHHAVVDLVRLAHHSVGMPSYSGLCW</sequence>
<dbReference type="InterPro" id="IPR017476">
    <property type="entry name" value="UDP-Glc/GDP-Man"/>
</dbReference>
<evidence type="ECO:0000256" key="1">
    <source>
        <dbReference type="ARBA" id="ARBA00004701"/>
    </source>
</evidence>
<dbReference type="Proteomes" id="UP000319771">
    <property type="component" value="Unassembled WGS sequence"/>
</dbReference>
<dbReference type="InterPro" id="IPR036220">
    <property type="entry name" value="UDP-Glc/GDP-Man_DH_C_sf"/>
</dbReference>
<gene>
    <name evidence="12" type="ORF">E6K81_06605</name>
</gene>
<dbReference type="SMART" id="SM00984">
    <property type="entry name" value="UDPG_MGDP_dh_C"/>
    <property type="match status" value="1"/>
</dbReference>
<evidence type="ECO:0000256" key="8">
    <source>
        <dbReference type="PIRSR" id="PIRSR500134-1"/>
    </source>
</evidence>
<feature type="binding site" evidence="10">
    <location>
        <position position="350"/>
    </location>
    <ligand>
        <name>NAD(+)</name>
        <dbReference type="ChEBI" id="CHEBI:57540"/>
    </ligand>
</feature>
<keyword evidence="5 7" id="KW-0520">NAD</keyword>
<comment type="caution">
    <text evidence="12">The sequence shown here is derived from an EMBL/GenBank/DDBJ whole genome shotgun (WGS) entry which is preliminary data.</text>
</comment>
<dbReference type="InterPro" id="IPR001732">
    <property type="entry name" value="UDP-Glc/GDP-Man_DH_N"/>
</dbReference>
<proteinExistence type="inferred from homology"/>
<evidence type="ECO:0000256" key="10">
    <source>
        <dbReference type="PIRSR" id="PIRSR500134-3"/>
    </source>
</evidence>
<evidence type="ECO:0000256" key="9">
    <source>
        <dbReference type="PIRSR" id="PIRSR500134-2"/>
    </source>
</evidence>
<evidence type="ECO:0000256" key="6">
    <source>
        <dbReference type="ARBA" id="ARBA00047473"/>
    </source>
</evidence>
<evidence type="ECO:0000256" key="4">
    <source>
        <dbReference type="ARBA" id="ARBA00023002"/>
    </source>
</evidence>
<dbReference type="NCBIfam" id="TIGR03026">
    <property type="entry name" value="NDP-sugDHase"/>
    <property type="match status" value="1"/>
</dbReference>
<comment type="pathway">
    <text evidence="1">Nucleotide-sugar biosynthesis; UDP-alpha-D-glucuronate biosynthesis; UDP-alpha-D-glucuronate from UDP-alpha-D-glucose: step 1/1.</text>
</comment>
<feature type="binding site" evidence="10">
    <location>
        <position position="290"/>
    </location>
    <ligand>
        <name>NAD(+)</name>
        <dbReference type="ChEBI" id="CHEBI:57540"/>
    </ligand>
</feature>
<dbReference type="InterPro" id="IPR014027">
    <property type="entry name" value="UDP-Glc/GDP-Man_DH_C"/>
</dbReference>
<protein>
    <recommendedName>
        <fullName evidence="3 7">UDP-glucose 6-dehydrogenase</fullName>
        <ecNumber evidence="3 7">1.1.1.22</ecNumber>
    </recommendedName>
</protein>
<dbReference type="GO" id="GO:0000271">
    <property type="term" value="P:polysaccharide biosynthetic process"/>
    <property type="evidence" value="ECO:0007669"/>
    <property type="project" value="InterPro"/>
</dbReference>
<evidence type="ECO:0000259" key="11">
    <source>
        <dbReference type="SMART" id="SM00984"/>
    </source>
</evidence>
<feature type="binding site" evidence="9">
    <location>
        <position position="343"/>
    </location>
    <ligand>
        <name>substrate</name>
    </ligand>
</feature>
<evidence type="ECO:0000256" key="7">
    <source>
        <dbReference type="PIRNR" id="PIRNR000124"/>
    </source>
</evidence>
<accession>A0A538UA64</accession>
<feature type="binding site" evidence="10">
    <location>
        <position position="105"/>
    </location>
    <ligand>
        <name>NAD(+)</name>
        <dbReference type="ChEBI" id="CHEBI:57540"/>
    </ligand>
</feature>
<evidence type="ECO:0000313" key="13">
    <source>
        <dbReference type="Proteomes" id="UP000319771"/>
    </source>
</evidence>
<organism evidence="12 13">
    <name type="scientific">Eiseniibacteriota bacterium</name>
    <dbReference type="NCBI Taxonomy" id="2212470"/>
    <lineage>
        <taxon>Bacteria</taxon>
        <taxon>Candidatus Eiseniibacteriota</taxon>
    </lineage>
</organism>
<dbReference type="EMBL" id="VBPB01000095">
    <property type="protein sequence ID" value="TMQ72737.1"/>
    <property type="molecule type" value="Genomic_DNA"/>
</dbReference>